<evidence type="ECO:0000313" key="3">
    <source>
        <dbReference type="Proteomes" id="UP001244295"/>
    </source>
</evidence>
<feature type="region of interest" description="Disordered" evidence="1">
    <location>
        <begin position="68"/>
        <end position="95"/>
    </location>
</feature>
<name>A0AAW8DZ73_9BURK</name>
<evidence type="ECO:0008006" key="4">
    <source>
        <dbReference type="Google" id="ProtNLM"/>
    </source>
</evidence>
<protein>
    <recommendedName>
        <fullName evidence="4">ESPR domain-containing protein</fullName>
    </recommendedName>
</protein>
<feature type="compositionally biased region" description="Low complexity" evidence="1">
    <location>
        <begin position="83"/>
        <end position="95"/>
    </location>
</feature>
<dbReference type="RefSeq" id="WP_307587086.1">
    <property type="nucleotide sequence ID" value="NZ_JAUSRQ010000014.1"/>
</dbReference>
<organism evidence="2 3">
    <name type="scientific">Variovorax boronicumulans</name>
    <dbReference type="NCBI Taxonomy" id="436515"/>
    <lineage>
        <taxon>Bacteria</taxon>
        <taxon>Pseudomonadati</taxon>
        <taxon>Pseudomonadota</taxon>
        <taxon>Betaproteobacteria</taxon>
        <taxon>Burkholderiales</taxon>
        <taxon>Comamonadaceae</taxon>
        <taxon>Variovorax</taxon>
    </lineage>
</organism>
<evidence type="ECO:0000313" key="2">
    <source>
        <dbReference type="EMBL" id="MDP9924847.1"/>
    </source>
</evidence>
<proteinExistence type="predicted"/>
<dbReference type="Proteomes" id="UP001244295">
    <property type="component" value="Unassembled WGS sequence"/>
</dbReference>
<evidence type="ECO:0000256" key="1">
    <source>
        <dbReference type="SAM" id="MobiDB-lite"/>
    </source>
</evidence>
<dbReference type="EMBL" id="JAUSRR010000006">
    <property type="protein sequence ID" value="MDP9924847.1"/>
    <property type="molecule type" value="Genomic_DNA"/>
</dbReference>
<reference evidence="2" key="1">
    <citation type="submission" date="2023-07" db="EMBL/GenBank/DDBJ databases">
        <title>Sorghum-associated microbial communities from plants grown in Nebraska, USA.</title>
        <authorList>
            <person name="Schachtman D."/>
        </authorList>
    </citation>
    <scope>NUCLEOTIDE SEQUENCE</scope>
    <source>
        <strain evidence="2">DS2795</strain>
    </source>
</reference>
<gene>
    <name evidence="2" type="ORF">J2W25_003883</name>
</gene>
<comment type="caution">
    <text evidence="2">The sequence shown here is derived from an EMBL/GenBank/DDBJ whole genome shotgun (WGS) entry which is preliminary data.</text>
</comment>
<dbReference type="AlphaFoldDB" id="A0AAW8DZ73"/>
<accession>A0AAW8DZ73</accession>
<sequence length="95" mass="9561">MPLPPIAPADWRMTPRAAVRALAHTCAGGLALCSLALGIGVAARGACAEARQVAVRHASLSTLAPIMQRASEGRGPRGHGACKARSALSPAAARS</sequence>